<evidence type="ECO:0000256" key="1">
    <source>
        <dbReference type="ARBA" id="ARBA00004050"/>
    </source>
</evidence>
<proteinExistence type="inferred from homology"/>
<feature type="transmembrane region" description="Helical" evidence="13">
    <location>
        <begin position="119"/>
        <end position="141"/>
    </location>
</feature>
<evidence type="ECO:0000256" key="7">
    <source>
        <dbReference type="ARBA" id="ARBA00022723"/>
    </source>
</evidence>
<evidence type="ECO:0000256" key="6">
    <source>
        <dbReference type="ARBA" id="ARBA00022692"/>
    </source>
</evidence>
<keyword evidence="9 12" id="KW-0408">Iron</keyword>
<organism evidence="14">
    <name type="scientific">Brucella pinnipedialis M292/94/1</name>
    <dbReference type="NCBI Taxonomy" id="520462"/>
    <lineage>
        <taxon>Bacteria</taxon>
        <taxon>Pseudomonadati</taxon>
        <taxon>Pseudomonadota</taxon>
        <taxon>Alphaproteobacteria</taxon>
        <taxon>Hyphomicrobiales</taxon>
        <taxon>Brucellaceae</taxon>
        <taxon>Brucella/Ochrobactrum group</taxon>
        <taxon>Brucella</taxon>
    </lineage>
</organism>
<name>A0A0E1X1A3_9HYPH</name>
<evidence type="ECO:0000256" key="4">
    <source>
        <dbReference type="ARBA" id="ARBA00020076"/>
    </source>
</evidence>
<dbReference type="CDD" id="cd03499">
    <property type="entry name" value="SQR_TypeC_SdhC"/>
    <property type="match status" value="1"/>
</dbReference>
<dbReference type="InterPro" id="IPR000701">
    <property type="entry name" value="SuccDH_FuR_B_TM-su"/>
</dbReference>
<keyword evidence="7 12" id="KW-0479">Metal-binding</keyword>
<dbReference type="GO" id="GO:0016020">
    <property type="term" value="C:membrane"/>
    <property type="evidence" value="ECO:0007669"/>
    <property type="project" value="UniProtKB-SubCell"/>
</dbReference>
<evidence type="ECO:0000256" key="11">
    <source>
        <dbReference type="ARBA" id="ARBA00025912"/>
    </source>
</evidence>
<feature type="transmembrane region" description="Helical" evidence="13">
    <location>
        <begin position="79"/>
        <end position="98"/>
    </location>
</feature>
<keyword evidence="10 13" id="KW-0472">Membrane</keyword>
<evidence type="ECO:0000256" key="12">
    <source>
        <dbReference type="PIRSR" id="PIRSR000178-1"/>
    </source>
</evidence>
<keyword evidence="8 13" id="KW-1133">Transmembrane helix</keyword>
<dbReference type="EMBL" id="EQ999546">
    <property type="protein sequence ID" value="EEZ29921.1"/>
    <property type="molecule type" value="Genomic_DNA"/>
</dbReference>
<dbReference type="GO" id="GO:0046872">
    <property type="term" value="F:metal ion binding"/>
    <property type="evidence" value="ECO:0007669"/>
    <property type="project" value="UniProtKB-KW"/>
</dbReference>
<evidence type="ECO:0000256" key="13">
    <source>
        <dbReference type="SAM" id="Phobius"/>
    </source>
</evidence>
<dbReference type="GO" id="GO:0009055">
    <property type="term" value="F:electron transfer activity"/>
    <property type="evidence" value="ECO:0007669"/>
    <property type="project" value="InterPro"/>
</dbReference>
<dbReference type="InterPro" id="IPR018495">
    <property type="entry name" value="Succ_DH_cyt_bsu_CS"/>
</dbReference>
<comment type="similarity">
    <text evidence="3">Belongs to the cytochrome b560 family.</text>
</comment>
<dbReference type="Gene3D" id="1.20.1300.10">
    <property type="entry name" value="Fumarate reductase/succinate dehydrogenase, transmembrane subunit"/>
    <property type="match status" value="1"/>
</dbReference>
<dbReference type="PROSITE" id="PS01001">
    <property type="entry name" value="SDH_CYT_2"/>
    <property type="match status" value="1"/>
</dbReference>
<feature type="binding site" description="axial binding residue" evidence="12">
    <location>
        <position position="95"/>
    </location>
    <ligand>
        <name>heme</name>
        <dbReference type="ChEBI" id="CHEBI:30413"/>
        <note>ligand shared with second transmembrane subunit</note>
    </ligand>
    <ligandPart>
        <name>Fe</name>
        <dbReference type="ChEBI" id="CHEBI:18248"/>
    </ligandPart>
</feature>
<dbReference type="PANTHER" id="PTHR10978">
    <property type="entry name" value="SUCCINATE DEHYDROGENASE CYTOCHROME B560 SUBUNIT"/>
    <property type="match status" value="1"/>
</dbReference>
<keyword evidence="5 12" id="KW-0349">Heme</keyword>
<dbReference type="InterPro" id="IPR014314">
    <property type="entry name" value="Succ_DH_cytb556"/>
</dbReference>
<evidence type="ECO:0000256" key="8">
    <source>
        <dbReference type="ARBA" id="ARBA00022989"/>
    </source>
</evidence>
<dbReference type="Proteomes" id="UP000004659">
    <property type="component" value="Unassembled WGS sequence"/>
</dbReference>
<evidence type="ECO:0000256" key="5">
    <source>
        <dbReference type="ARBA" id="ARBA00022617"/>
    </source>
</evidence>
<sequence>MQPGRNVREAMTQPTVTRQRPLSPHLSIYKPVITMTMSIVHRITGGALYFGTLLLAAWLISAATSEECFNTINALFSSWIGRLILFGYTWALLHHLAGGVRHFIWDTGAAMEKHTASKIAWASVVFSVVATILVWVVAYSVR</sequence>
<feature type="transmembrane region" description="Helical" evidence="13">
    <location>
        <begin position="39"/>
        <end position="59"/>
    </location>
</feature>
<comment type="subunit">
    <text evidence="11">Part of an enzyme complex containing four subunits: a flavoprotein, an iron-sulfur protein, plus two membrane-anchoring proteins, SdhC and SdhD. The complex can form homotrimers.</text>
</comment>
<evidence type="ECO:0000256" key="10">
    <source>
        <dbReference type="ARBA" id="ARBA00023136"/>
    </source>
</evidence>
<dbReference type="SUPFAM" id="SSF81343">
    <property type="entry name" value="Fumarate reductase respiratory complex transmembrane subunits"/>
    <property type="match status" value="1"/>
</dbReference>
<accession>A0A0E1X1A3</accession>
<dbReference type="PANTHER" id="PTHR10978:SF5">
    <property type="entry name" value="SUCCINATE DEHYDROGENASE CYTOCHROME B560 SUBUNIT, MITOCHONDRIAL"/>
    <property type="match status" value="1"/>
</dbReference>
<dbReference type="HOGENOM" id="CLU_094691_3_1_5"/>
<protein>
    <recommendedName>
        <fullName evidence="4">Succinate dehydrogenase cytochrome b556 subunit</fullName>
    </recommendedName>
</protein>
<dbReference type="GO" id="GO:0006099">
    <property type="term" value="P:tricarboxylic acid cycle"/>
    <property type="evidence" value="ECO:0007669"/>
    <property type="project" value="InterPro"/>
</dbReference>
<evidence type="ECO:0000313" key="14">
    <source>
        <dbReference type="EMBL" id="EEZ29921.1"/>
    </source>
</evidence>
<dbReference type="Pfam" id="PF01127">
    <property type="entry name" value="Sdh_cyt"/>
    <property type="match status" value="1"/>
</dbReference>
<gene>
    <name evidence="14" type="ORF">BALG_00040</name>
</gene>
<dbReference type="AlphaFoldDB" id="A0A0E1X1A3"/>
<dbReference type="PROSITE" id="PS01000">
    <property type="entry name" value="SDH_CYT_1"/>
    <property type="match status" value="1"/>
</dbReference>
<dbReference type="PIRSF" id="PIRSF000178">
    <property type="entry name" value="SDH_cyt_b560"/>
    <property type="match status" value="1"/>
</dbReference>
<dbReference type="InterPro" id="IPR034804">
    <property type="entry name" value="SQR/QFR_C/D"/>
</dbReference>
<comment type="cofactor">
    <cofactor evidence="12">
        <name>heme</name>
        <dbReference type="ChEBI" id="CHEBI:30413"/>
    </cofactor>
    <text evidence="12">The heme is bound between the two transmembrane subunits.</text>
</comment>
<evidence type="ECO:0000256" key="9">
    <source>
        <dbReference type="ARBA" id="ARBA00023004"/>
    </source>
</evidence>
<dbReference type="NCBIfam" id="TIGR02970">
    <property type="entry name" value="succ_dehyd_cytB"/>
    <property type="match status" value="1"/>
</dbReference>
<comment type="function">
    <text evidence="1">Membrane-anchoring subunit of succinate dehydrogenase (SDH).</text>
</comment>
<comment type="subcellular location">
    <subcellularLocation>
        <location evidence="2">Membrane</location>
        <topology evidence="2">Multi-pass membrane protein</topology>
    </subcellularLocation>
</comment>
<evidence type="ECO:0000256" key="2">
    <source>
        <dbReference type="ARBA" id="ARBA00004141"/>
    </source>
</evidence>
<keyword evidence="6 13" id="KW-0812">Transmembrane</keyword>
<reference evidence="14" key="1">
    <citation type="submission" date="2009-01" db="EMBL/GenBank/DDBJ databases">
        <title>The Genome Sequence of Brucella pinnipedialis M292/94/1.</title>
        <authorList>
            <consortium name="The Broad Institute Genome Sequencing Platform"/>
            <person name="Ward D."/>
            <person name="Young S.K."/>
            <person name="Kodira C.D."/>
            <person name="Zeng Q."/>
            <person name="Koehrsen M."/>
            <person name="Alvarado L."/>
            <person name="Berlin A."/>
            <person name="Borenstein D."/>
            <person name="Chen Z."/>
            <person name="Engels R."/>
            <person name="Freedman E."/>
            <person name="Gellesch M."/>
            <person name="Goldberg J."/>
            <person name="Griggs A."/>
            <person name="Gujja S."/>
            <person name="Heiman D."/>
            <person name="Hepburn T."/>
            <person name="Howarth C."/>
            <person name="Jen D."/>
            <person name="Larson L."/>
            <person name="Lewis B."/>
            <person name="Mehta T."/>
            <person name="Park D."/>
            <person name="Pearson M."/>
            <person name="Roberts A."/>
            <person name="Saif S."/>
            <person name="Shea T."/>
            <person name="Shenoy N."/>
            <person name="Sisk P."/>
            <person name="Stolte C."/>
            <person name="Sykes S."/>
            <person name="Walk T."/>
            <person name="White J."/>
            <person name="Yandava C."/>
            <person name="Whatmore A.M."/>
            <person name="Perrett L.L."/>
            <person name="O'Callaghan D."/>
            <person name="Nusbaum C."/>
            <person name="Galagan J."/>
            <person name="Birren B."/>
        </authorList>
    </citation>
    <scope>NUCLEOTIDE SEQUENCE [LARGE SCALE GENOMIC DNA]</scope>
    <source>
        <strain evidence="14">M292/94/1</strain>
    </source>
</reference>
<evidence type="ECO:0000256" key="3">
    <source>
        <dbReference type="ARBA" id="ARBA00007244"/>
    </source>
</evidence>